<dbReference type="GO" id="GO:0016998">
    <property type="term" value="P:cell wall macromolecule catabolic process"/>
    <property type="evidence" value="ECO:0007669"/>
    <property type="project" value="InterPro"/>
</dbReference>
<reference evidence="3 4" key="1">
    <citation type="journal article" date="2011" name="J. Bacteriol.">
        <title>Draft genome sequence of Sporolactobacillus inulinus strain CASD, an efficient D-lactic acid-producing bacterium with high-concentration lactate tolerance capability.</title>
        <authorList>
            <person name="Yu B."/>
            <person name="Su F."/>
            <person name="Wang L."/>
            <person name="Xu K."/>
            <person name="Zhao B."/>
            <person name="Xu P."/>
        </authorList>
    </citation>
    <scope>NUCLEOTIDE SEQUENCE [LARGE SCALE GENOMIC DNA]</scope>
    <source>
        <strain evidence="3 4">CASD</strain>
    </source>
</reference>
<dbReference type="RefSeq" id="WP_047035403.1">
    <property type="nucleotide sequence ID" value="NZ_AFVQ02000167.1"/>
</dbReference>
<comment type="caution">
    <text evidence="3">The sequence shown here is derived from an EMBL/GenBank/DDBJ whole genome shotgun (WGS) entry which is preliminary data.</text>
</comment>
<evidence type="ECO:0008006" key="5">
    <source>
        <dbReference type="Google" id="ProtNLM"/>
    </source>
</evidence>
<dbReference type="PANTHER" id="PTHR34135">
    <property type="entry name" value="LYSOZYME"/>
    <property type="match status" value="1"/>
</dbReference>
<accession>A0A0U1QLU6</accession>
<evidence type="ECO:0000256" key="2">
    <source>
        <dbReference type="SAM" id="SignalP"/>
    </source>
</evidence>
<dbReference type="STRING" id="1069536.SINU_11755"/>
<sequence>MGKYHKRKRFWLKRFLNGLIAGALTILLVLSFIAPAQATPEKDFVDVSHWNNSKGLPLSFYQTIKRGGYKAAVIKVSDSTSYLDPTMSVNIANAHAAGLRVHAYHFARLTSIADAKAETAWFSTCLKNVGFKSSYGMAVVDVELATASKSKLTSYTNTFLAQMKAKGYKIDLYTGSAFYNGKDPSLDASKLSVKTLGLLDTVPAISNLLGLMEKKERGSGQTMK</sequence>
<dbReference type="Gene3D" id="3.20.20.80">
    <property type="entry name" value="Glycosidases"/>
    <property type="match status" value="1"/>
</dbReference>
<keyword evidence="4" id="KW-1185">Reference proteome</keyword>
<dbReference type="GO" id="GO:0003796">
    <property type="term" value="F:lysozyme activity"/>
    <property type="evidence" value="ECO:0007669"/>
    <property type="project" value="InterPro"/>
</dbReference>
<dbReference type="PROSITE" id="PS51904">
    <property type="entry name" value="GLYCOSYL_HYDROL_F25_2"/>
    <property type="match status" value="1"/>
</dbReference>
<proteinExistence type="inferred from homology"/>
<name>A0A0U1QLU6_9BACL</name>
<evidence type="ECO:0000313" key="4">
    <source>
        <dbReference type="Proteomes" id="UP000035553"/>
    </source>
</evidence>
<dbReference type="InterPro" id="IPR017853">
    <property type="entry name" value="GH"/>
</dbReference>
<dbReference type="EMBL" id="AFVQ02000167">
    <property type="protein sequence ID" value="KLI01753.1"/>
    <property type="molecule type" value="Genomic_DNA"/>
</dbReference>
<feature type="signal peptide" evidence="2">
    <location>
        <begin position="1"/>
        <end position="38"/>
    </location>
</feature>
<dbReference type="PANTHER" id="PTHR34135:SF2">
    <property type="entry name" value="LYSOZYME"/>
    <property type="match status" value="1"/>
</dbReference>
<feature type="chain" id="PRO_5006713764" description="Lysozyme" evidence="2">
    <location>
        <begin position="39"/>
        <end position="224"/>
    </location>
</feature>
<dbReference type="OrthoDB" id="308800at2"/>
<dbReference type="Proteomes" id="UP000035553">
    <property type="component" value="Unassembled WGS sequence"/>
</dbReference>
<gene>
    <name evidence="3" type="ORF">SINU_11755</name>
</gene>
<organism evidence="3 4">
    <name type="scientific">Sporolactobacillus inulinus CASD</name>
    <dbReference type="NCBI Taxonomy" id="1069536"/>
    <lineage>
        <taxon>Bacteria</taxon>
        <taxon>Bacillati</taxon>
        <taxon>Bacillota</taxon>
        <taxon>Bacilli</taxon>
        <taxon>Bacillales</taxon>
        <taxon>Sporolactobacillaceae</taxon>
        <taxon>Sporolactobacillus</taxon>
    </lineage>
</organism>
<dbReference type="SUPFAM" id="SSF51445">
    <property type="entry name" value="(Trans)glycosidases"/>
    <property type="match status" value="1"/>
</dbReference>
<dbReference type="GO" id="GO:0009253">
    <property type="term" value="P:peptidoglycan catabolic process"/>
    <property type="evidence" value="ECO:0007669"/>
    <property type="project" value="InterPro"/>
</dbReference>
<keyword evidence="2" id="KW-0732">Signal</keyword>
<dbReference type="AlphaFoldDB" id="A0A0U1QLU6"/>
<dbReference type="Pfam" id="PF01183">
    <property type="entry name" value="Glyco_hydro_25"/>
    <property type="match status" value="1"/>
</dbReference>
<protein>
    <recommendedName>
        <fullName evidence="5">Lysozyme</fullName>
    </recommendedName>
</protein>
<evidence type="ECO:0000256" key="1">
    <source>
        <dbReference type="ARBA" id="ARBA00010646"/>
    </source>
</evidence>
<comment type="similarity">
    <text evidence="1">Belongs to the glycosyl hydrolase 25 family.</text>
</comment>
<dbReference type="InterPro" id="IPR002053">
    <property type="entry name" value="Glyco_hydro_25"/>
</dbReference>
<evidence type="ECO:0000313" key="3">
    <source>
        <dbReference type="EMBL" id="KLI01753.1"/>
    </source>
</evidence>
<dbReference type="GO" id="GO:0016052">
    <property type="term" value="P:carbohydrate catabolic process"/>
    <property type="evidence" value="ECO:0007669"/>
    <property type="project" value="TreeGrafter"/>
</dbReference>